<keyword evidence="3" id="KW-1185">Reference proteome</keyword>
<comment type="caution">
    <text evidence="2">The sequence shown here is derived from an EMBL/GenBank/DDBJ whole genome shotgun (WGS) entry which is preliminary data.</text>
</comment>
<reference evidence="3" key="1">
    <citation type="journal article" date="2019" name="Int. J. Syst. Evol. Microbiol.">
        <title>The Global Catalogue of Microorganisms (GCM) 10K type strain sequencing project: providing services to taxonomists for standard genome sequencing and annotation.</title>
        <authorList>
            <consortium name="The Broad Institute Genomics Platform"/>
            <consortium name="The Broad Institute Genome Sequencing Center for Infectious Disease"/>
            <person name="Wu L."/>
            <person name="Ma J."/>
        </authorList>
    </citation>
    <scope>NUCLEOTIDE SEQUENCE [LARGE SCALE GENOMIC DNA]</scope>
    <source>
        <strain evidence="3">JCM 17217</strain>
    </source>
</reference>
<protein>
    <submittedName>
        <fullName evidence="2">Uncharacterized protein</fullName>
    </submittedName>
</protein>
<evidence type="ECO:0000256" key="1">
    <source>
        <dbReference type="SAM" id="MobiDB-lite"/>
    </source>
</evidence>
<evidence type="ECO:0000313" key="2">
    <source>
        <dbReference type="EMBL" id="GAA3980023.1"/>
    </source>
</evidence>
<sequence>MFYDAFELAPGEVAADRYDPADDQPQQSPSPAAAELTEWDLNPWF</sequence>
<proteinExistence type="predicted"/>
<accession>A0ABP7QCW6</accession>
<feature type="compositionally biased region" description="Low complexity" evidence="1">
    <location>
        <begin position="23"/>
        <end position="34"/>
    </location>
</feature>
<gene>
    <name evidence="2" type="ORF">GCM10022407_26570</name>
</gene>
<name>A0ABP7QCW6_9BACT</name>
<evidence type="ECO:0000313" key="3">
    <source>
        <dbReference type="Proteomes" id="UP001501556"/>
    </source>
</evidence>
<dbReference type="RefSeq" id="WP_345125154.1">
    <property type="nucleotide sequence ID" value="NZ_BAABDI010000018.1"/>
</dbReference>
<organism evidence="2 3">
    <name type="scientific">Hymenobacter antarcticus</name>
    <dbReference type="NCBI Taxonomy" id="486270"/>
    <lineage>
        <taxon>Bacteria</taxon>
        <taxon>Pseudomonadati</taxon>
        <taxon>Bacteroidota</taxon>
        <taxon>Cytophagia</taxon>
        <taxon>Cytophagales</taxon>
        <taxon>Hymenobacteraceae</taxon>
        <taxon>Hymenobacter</taxon>
    </lineage>
</organism>
<dbReference type="EMBL" id="BAABDI010000018">
    <property type="protein sequence ID" value="GAA3980023.1"/>
    <property type="molecule type" value="Genomic_DNA"/>
</dbReference>
<feature type="region of interest" description="Disordered" evidence="1">
    <location>
        <begin position="1"/>
        <end position="45"/>
    </location>
</feature>
<dbReference type="Proteomes" id="UP001501556">
    <property type="component" value="Unassembled WGS sequence"/>
</dbReference>